<evidence type="ECO:0000256" key="12">
    <source>
        <dbReference type="ARBA" id="ARBA00023004"/>
    </source>
</evidence>
<keyword evidence="12" id="KW-0408">Iron</keyword>
<keyword evidence="7" id="KW-0288">FMN</keyword>
<proteinExistence type="inferred from homology"/>
<keyword evidence="6" id="KW-0285">Flavoprotein</keyword>
<dbReference type="PANTHER" id="PTHR11938:SF133">
    <property type="entry name" value="GLUTAMATE SYNTHASE (NADH)"/>
    <property type="match status" value="1"/>
</dbReference>
<dbReference type="EMBL" id="BIFS01000001">
    <property type="protein sequence ID" value="GCE17763.1"/>
    <property type="molecule type" value="Genomic_DNA"/>
</dbReference>
<evidence type="ECO:0000313" key="18">
    <source>
        <dbReference type="EMBL" id="GCE17763.1"/>
    </source>
</evidence>
<comment type="similarity">
    <text evidence="4">Belongs to the glutamate synthase family.</text>
</comment>
<dbReference type="InterPro" id="IPR029055">
    <property type="entry name" value="Ntn_hydrolases_N"/>
</dbReference>
<dbReference type="RefSeq" id="WP_126549396.1">
    <property type="nucleotide sequence ID" value="NZ_BIFS01000001.1"/>
</dbReference>
<keyword evidence="15" id="KW-0003">3Fe-4S</keyword>
<reference evidence="19" key="1">
    <citation type="submission" date="2018-12" db="EMBL/GenBank/DDBJ databases">
        <title>Tengunoibacter tsumagoiensis gen. nov., sp. nov., Dictyobacter kobayashii sp. nov., D. alpinus sp. nov., and D. joshuensis sp. nov. and description of Dictyobacteraceae fam. nov. within the order Ktedonobacterales isolated from Tengu-no-mugimeshi.</title>
        <authorList>
            <person name="Wang C.M."/>
            <person name="Zheng Y."/>
            <person name="Sakai Y."/>
            <person name="Toyoda A."/>
            <person name="Minakuchi Y."/>
            <person name="Abe K."/>
            <person name="Yokota A."/>
            <person name="Yabe S."/>
        </authorList>
    </citation>
    <scope>NUCLEOTIDE SEQUENCE [LARGE SCALE GENOMIC DNA]</scope>
    <source>
        <strain evidence="19">Uno11</strain>
    </source>
</reference>
<evidence type="ECO:0000256" key="1">
    <source>
        <dbReference type="ARBA" id="ARBA00001917"/>
    </source>
</evidence>
<keyword evidence="11" id="KW-0560">Oxidoreductase</keyword>
<dbReference type="Gene3D" id="3.60.20.10">
    <property type="entry name" value="Glutamine Phosphoribosylpyrophosphate, subunit 1, domain 1"/>
    <property type="match status" value="1"/>
</dbReference>
<dbReference type="NCBIfam" id="NF008730">
    <property type="entry name" value="PRK11750.1"/>
    <property type="match status" value="1"/>
</dbReference>
<keyword evidence="10" id="KW-0315">Glutamine amidotransferase</keyword>
<comment type="cofactor">
    <cofactor evidence="1">
        <name>FMN</name>
        <dbReference type="ChEBI" id="CHEBI:58210"/>
    </cofactor>
</comment>
<evidence type="ECO:0000256" key="16">
    <source>
        <dbReference type="ARBA" id="ARBA00029440"/>
    </source>
</evidence>
<dbReference type="CDD" id="cd02808">
    <property type="entry name" value="GltS_FMN"/>
    <property type="match status" value="1"/>
</dbReference>
<evidence type="ECO:0000256" key="15">
    <source>
        <dbReference type="ARBA" id="ARBA00023291"/>
    </source>
</evidence>
<evidence type="ECO:0000256" key="8">
    <source>
        <dbReference type="ARBA" id="ARBA00022723"/>
    </source>
</evidence>
<accession>A0A402AFB1</accession>
<evidence type="ECO:0000256" key="9">
    <source>
        <dbReference type="ARBA" id="ARBA00022827"/>
    </source>
</evidence>
<comment type="cofactor">
    <cofactor evidence="3">
        <name>FAD</name>
        <dbReference type="ChEBI" id="CHEBI:57692"/>
    </cofactor>
</comment>
<evidence type="ECO:0000256" key="5">
    <source>
        <dbReference type="ARBA" id="ARBA00022605"/>
    </source>
</evidence>
<keyword evidence="19" id="KW-1185">Reference proteome</keyword>
<evidence type="ECO:0000256" key="11">
    <source>
        <dbReference type="ARBA" id="ARBA00023002"/>
    </source>
</evidence>
<evidence type="ECO:0000256" key="3">
    <source>
        <dbReference type="ARBA" id="ARBA00001974"/>
    </source>
</evidence>
<dbReference type="FunFam" id="3.60.20.10:FF:000001">
    <property type="entry name" value="Glutamate synthase, large subunit"/>
    <property type="match status" value="1"/>
</dbReference>
<comment type="cofactor">
    <cofactor evidence="2">
        <name>[3Fe-4S] cluster</name>
        <dbReference type="ChEBI" id="CHEBI:21137"/>
    </cofactor>
</comment>
<evidence type="ECO:0000313" key="19">
    <source>
        <dbReference type="Proteomes" id="UP000287188"/>
    </source>
</evidence>
<dbReference type="Pfam" id="PF01645">
    <property type="entry name" value="Glu_synthase"/>
    <property type="match status" value="1"/>
</dbReference>
<evidence type="ECO:0000259" key="17">
    <source>
        <dbReference type="PROSITE" id="PS51278"/>
    </source>
</evidence>
<dbReference type="InterPro" id="IPR006982">
    <property type="entry name" value="Glu_synth_centr_N"/>
</dbReference>
<sequence>MTHKHEAIESACQMYPLYDSRWEHDACGTGFLAHVSGEANHTLVQQALEALARLTHRGAQDAEAEVYDGAGILTQIPRALLIEELEKQQLTVANPADLGVGMVFLPPKGSVHAQQCRQIIEQVLQEAGLIILGWRNPPVNYDILGARAREIAPEIAQVLISCPAHVNSETYGKTLYHARRLIESKLTEAEITDCYIASLSHTILVHKGLLAPDDLANFYQDLADPRFTSALAVFHQRYSTNTFPAWPLAQPMRLLAHNGEINTIQGNRNWMKAREGSMTSPYWNEQMQDLLPVVQPGSSDSAQLDNALEFLAASGRDLLQSMQMLVPPAWEHDEELDAARRAWCEYHAGLIEPWDGPAALVFTDGRTVGAALDRNGLRPARYVLTAQGLLIVASEVGVVSVEPQDIIEKGRLGPGEMIAVDLEHQVFLRDHDIKEALAQRQPYQQWLESHRVALAQLPPVSVEESVEVPEISDVFVRQQIFGYTHEDVEMVLRPILSENKEPTWSMGDDAPLAVLSHQQRSFSDYFRQRFAQVTNPPIDPLRERVVMSLDTYIGRRGSLLTETPEHAHLIHLSSPVLTEAQLETLRGLEDKQFRSRTLLTTFDITDGHDGVEKALDRLEEEAIAAIHDGVTLIILSDSDASLTRLPIPMVIAIGAVHRALIDKGLRSSASLICETGKVCDVHQIALVLGYGAEAIVPTLALESVRALAGDRRLEHVSRELAVERYIHVIEEGLCKIMARMGISTLRNIIGAGQFEVLGLTREFVERCFAGSTFHTGKITYQLVAEQLIKQAEELQQAQAAPDASSPANLKKRKLADLGRYRFRRDAEYHAFNPLIVRALQKAAQSGAKEDYKQFTSMVYHRPATVLRDLLSFVPRNPIPLDQVESMESIRARFVISAMSVGALSPETHQTIAAAMNSIGARNNTGEGGEDPEWYHKTIEGYAVSSKIKQVASARFGVTPEYLVRAEELEIKMAQGSKPGEGGQLPPFKVTPFIAKLRHTAPGVQLISPPPHHDIYSIEDIAQLIYDLHQVNPTARVGVKLVSAAGVGTIAAGVAKGHANYVLISGHDGGTGASPIQSIKHVGMPWERGLAEAQQVLVKNGLRKRVKLRVDGGFKTGRDVIIGALLGAEEFGFGTAALVSLGCDMARQCHLNTCPAGIATQREDLRAKFTGRPQFLINYLTQVAEEVREFLAELGFTRLEDIIGRADLLEGKVDCDLDVAPLLTSLPVISDPAAQTTVPQSHVAEQLLIDAEPALSGERSIITQYEINNYDRSIGASLAGEVARRYGNAGLPGVSITCNFTGSAGQSFGAFNLNGMRLILSGDANDYVGKSMGGGQIIIVPPTESTFASQENIILGNTALYGATAGYLFAAGRAGERFAVRNSGAVAVVEGVGDHACEYMTGGMVVVLGETGQNFGAGMSAGVAYVLDREDHFVRRCNTEMVGLDRIDDSGELEALRSMVELHARKTRSKYAEEILENWDQVSSKFWRILPAGATTTARDFVGAGDYDGLVSASH</sequence>
<organism evidence="18 19">
    <name type="scientific">Dictyobacter kobayashii</name>
    <dbReference type="NCBI Taxonomy" id="2014872"/>
    <lineage>
        <taxon>Bacteria</taxon>
        <taxon>Bacillati</taxon>
        <taxon>Chloroflexota</taxon>
        <taxon>Ktedonobacteria</taxon>
        <taxon>Ktedonobacterales</taxon>
        <taxon>Dictyobacteraceae</taxon>
        <taxon>Dictyobacter</taxon>
    </lineage>
</organism>
<keyword evidence="5" id="KW-0028">Amino-acid biosynthesis</keyword>
<dbReference type="InterPro" id="IPR002932">
    <property type="entry name" value="Glu_synthdom"/>
</dbReference>
<evidence type="ECO:0000256" key="6">
    <source>
        <dbReference type="ARBA" id="ARBA00022630"/>
    </source>
</evidence>
<evidence type="ECO:0000256" key="4">
    <source>
        <dbReference type="ARBA" id="ARBA00009716"/>
    </source>
</evidence>
<dbReference type="PROSITE" id="PS51278">
    <property type="entry name" value="GATASE_TYPE_2"/>
    <property type="match status" value="1"/>
</dbReference>
<protein>
    <submittedName>
        <fullName evidence="18">Glutamate synthase</fullName>
    </submittedName>
</protein>
<dbReference type="GO" id="GO:0019676">
    <property type="term" value="P:ammonia assimilation cycle"/>
    <property type="evidence" value="ECO:0007669"/>
    <property type="project" value="TreeGrafter"/>
</dbReference>
<dbReference type="Pfam" id="PF00310">
    <property type="entry name" value="GATase_2"/>
    <property type="match status" value="1"/>
</dbReference>
<dbReference type="InterPro" id="IPR017932">
    <property type="entry name" value="GATase_2_dom"/>
</dbReference>
<comment type="caution">
    <text evidence="18">The sequence shown here is derived from an EMBL/GenBank/DDBJ whole genome shotgun (WGS) entry which is preliminary data.</text>
</comment>
<dbReference type="InterPro" id="IPR002489">
    <property type="entry name" value="Glu_synth_asu_C"/>
</dbReference>
<keyword evidence="13" id="KW-0411">Iron-sulfur</keyword>
<feature type="domain" description="Glutamine amidotransferase type-2" evidence="17">
    <location>
        <begin position="27"/>
        <end position="423"/>
    </location>
</feature>
<gene>
    <name evidence="18" type="ORF">KDK_15630</name>
</gene>
<dbReference type="GO" id="GO:0046872">
    <property type="term" value="F:metal ion binding"/>
    <property type="evidence" value="ECO:0007669"/>
    <property type="project" value="UniProtKB-KW"/>
</dbReference>
<evidence type="ECO:0000256" key="7">
    <source>
        <dbReference type="ARBA" id="ARBA00022643"/>
    </source>
</evidence>
<keyword evidence="9" id="KW-0274">FAD</keyword>
<evidence type="ECO:0000256" key="10">
    <source>
        <dbReference type="ARBA" id="ARBA00022962"/>
    </source>
</evidence>
<dbReference type="SUPFAM" id="SSF69336">
    <property type="entry name" value="Alpha subunit of glutamate synthase, C-terminal domain"/>
    <property type="match status" value="1"/>
</dbReference>
<evidence type="ECO:0000256" key="13">
    <source>
        <dbReference type="ARBA" id="ARBA00023014"/>
    </source>
</evidence>
<dbReference type="InterPro" id="IPR050711">
    <property type="entry name" value="ET-N_metabolism_enzyme"/>
</dbReference>
<evidence type="ECO:0000256" key="2">
    <source>
        <dbReference type="ARBA" id="ARBA00001927"/>
    </source>
</evidence>
<dbReference type="Pfam" id="PF01493">
    <property type="entry name" value="GXGXG"/>
    <property type="match status" value="1"/>
</dbReference>
<dbReference type="Gene3D" id="2.160.20.60">
    <property type="entry name" value="Glutamate synthase, alpha subunit, C-terminal domain"/>
    <property type="match status" value="1"/>
</dbReference>
<name>A0A402AFB1_9CHLR</name>
<dbReference type="GO" id="GO:0015930">
    <property type="term" value="F:glutamate synthase activity"/>
    <property type="evidence" value="ECO:0007669"/>
    <property type="project" value="InterPro"/>
</dbReference>
<dbReference type="PANTHER" id="PTHR11938">
    <property type="entry name" value="FAD NADPH DEHYDROGENASE/OXIDOREDUCTASE"/>
    <property type="match status" value="1"/>
</dbReference>
<dbReference type="CDD" id="cd00713">
    <property type="entry name" value="GltS"/>
    <property type="match status" value="1"/>
</dbReference>
<dbReference type="OrthoDB" id="9758182at2"/>
<dbReference type="Proteomes" id="UP000287188">
    <property type="component" value="Unassembled WGS sequence"/>
</dbReference>
<dbReference type="InterPro" id="IPR013785">
    <property type="entry name" value="Aldolase_TIM"/>
</dbReference>
<dbReference type="FunFam" id="2.160.20.60:FF:000001">
    <property type="entry name" value="Glutamate synthase, large subunit"/>
    <property type="match status" value="1"/>
</dbReference>
<dbReference type="InterPro" id="IPR036485">
    <property type="entry name" value="Glu_synth_asu_C_sf"/>
</dbReference>
<comment type="pathway">
    <text evidence="16">Amino-acid biosynthesis.</text>
</comment>
<evidence type="ECO:0000256" key="14">
    <source>
        <dbReference type="ARBA" id="ARBA00023164"/>
    </source>
</evidence>
<dbReference type="CDD" id="cd00982">
    <property type="entry name" value="gltB_C"/>
    <property type="match status" value="1"/>
</dbReference>
<dbReference type="Gene3D" id="3.20.20.70">
    <property type="entry name" value="Aldolase class I"/>
    <property type="match status" value="2"/>
</dbReference>
<dbReference type="GO" id="GO:0051538">
    <property type="term" value="F:3 iron, 4 sulfur cluster binding"/>
    <property type="evidence" value="ECO:0007669"/>
    <property type="project" value="UniProtKB-KW"/>
</dbReference>
<keyword evidence="8" id="KW-0479">Metal-binding</keyword>
<dbReference type="GO" id="GO:0006537">
    <property type="term" value="P:glutamate biosynthetic process"/>
    <property type="evidence" value="ECO:0007669"/>
    <property type="project" value="UniProtKB-KW"/>
</dbReference>
<dbReference type="SUPFAM" id="SSF56235">
    <property type="entry name" value="N-terminal nucleophile aminohydrolases (Ntn hydrolases)"/>
    <property type="match status" value="1"/>
</dbReference>
<keyword evidence="14" id="KW-0314">Glutamate biosynthesis</keyword>
<dbReference type="Pfam" id="PF04898">
    <property type="entry name" value="Glu_syn_central"/>
    <property type="match status" value="1"/>
</dbReference>
<dbReference type="SUPFAM" id="SSF51395">
    <property type="entry name" value="FMN-linked oxidoreductases"/>
    <property type="match status" value="1"/>
</dbReference>